<dbReference type="AlphaFoldDB" id="A0A7N2MAZ7"/>
<comment type="similarity">
    <text evidence="1">Belongs to the 'GDSL' lipolytic enzyme family.</text>
</comment>
<evidence type="ECO:0000256" key="2">
    <source>
        <dbReference type="ARBA" id="ARBA00022801"/>
    </source>
</evidence>
<evidence type="ECO:0000256" key="3">
    <source>
        <dbReference type="ARBA" id="ARBA00022963"/>
    </source>
</evidence>
<dbReference type="Pfam" id="PF00657">
    <property type="entry name" value="Lipase_GDSL"/>
    <property type="match status" value="1"/>
</dbReference>
<dbReference type="EnsemblPlants" id="QL08p009489:mrna">
    <property type="protein sequence ID" value="QL08p009489:mrna"/>
    <property type="gene ID" value="QL08p009489"/>
</dbReference>
<keyword evidence="3" id="KW-0443">Lipid metabolism</keyword>
<dbReference type="Gene3D" id="3.40.50.1110">
    <property type="entry name" value="SGNH hydrolase"/>
    <property type="match status" value="1"/>
</dbReference>
<dbReference type="EMBL" id="LRBV02000008">
    <property type="status" value="NOT_ANNOTATED_CDS"/>
    <property type="molecule type" value="Genomic_DNA"/>
</dbReference>
<dbReference type="InterPro" id="IPR036514">
    <property type="entry name" value="SGNH_hydro_sf"/>
</dbReference>
<reference evidence="4" key="2">
    <citation type="submission" date="2021-01" db="UniProtKB">
        <authorList>
            <consortium name="EnsemblPlants"/>
        </authorList>
    </citation>
    <scope>IDENTIFICATION</scope>
</reference>
<proteinExistence type="inferred from homology"/>
<accession>A0A7N2MAZ7</accession>
<evidence type="ECO:0000256" key="1">
    <source>
        <dbReference type="ARBA" id="ARBA00008668"/>
    </source>
</evidence>
<dbReference type="PANTHER" id="PTHR45648">
    <property type="entry name" value="GDSL LIPASE/ACYLHYDROLASE FAMILY PROTEIN (AFU_ORTHOLOGUE AFUA_4G14700)"/>
    <property type="match status" value="1"/>
</dbReference>
<dbReference type="PANTHER" id="PTHR45648:SF106">
    <property type="entry name" value="ANTHER-SPECIFIC PROLINE-RICH PROTEIN APG"/>
    <property type="match status" value="1"/>
</dbReference>
<sequence>MFIFGDSLVDVGNNNHLKFSLNKADFPHYGIDFPNKVYTGRFSNGKNAADFLAEKVSLPTSPTYLSRISNKSNENFLNGVSFAPRGAGIFNDTDK</sequence>
<dbReference type="OMA" id="XSPPAYL"/>
<keyword evidence="5" id="KW-1185">Reference proteome</keyword>
<dbReference type="Proteomes" id="UP000594261">
    <property type="component" value="Chromosome 8"/>
</dbReference>
<evidence type="ECO:0008006" key="6">
    <source>
        <dbReference type="Google" id="ProtNLM"/>
    </source>
</evidence>
<dbReference type="InterPro" id="IPR051058">
    <property type="entry name" value="GDSL_Est/Lipase"/>
</dbReference>
<organism evidence="4 5">
    <name type="scientific">Quercus lobata</name>
    <name type="common">Valley oak</name>
    <dbReference type="NCBI Taxonomy" id="97700"/>
    <lineage>
        <taxon>Eukaryota</taxon>
        <taxon>Viridiplantae</taxon>
        <taxon>Streptophyta</taxon>
        <taxon>Embryophyta</taxon>
        <taxon>Tracheophyta</taxon>
        <taxon>Spermatophyta</taxon>
        <taxon>Magnoliopsida</taxon>
        <taxon>eudicotyledons</taxon>
        <taxon>Gunneridae</taxon>
        <taxon>Pentapetalae</taxon>
        <taxon>rosids</taxon>
        <taxon>fabids</taxon>
        <taxon>Fagales</taxon>
        <taxon>Fagaceae</taxon>
        <taxon>Quercus</taxon>
    </lineage>
</organism>
<name>A0A7N2MAZ7_QUELO</name>
<evidence type="ECO:0000313" key="5">
    <source>
        <dbReference type="Proteomes" id="UP000594261"/>
    </source>
</evidence>
<dbReference type="InterPro" id="IPR001087">
    <property type="entry name" value="GDSL"/>
</dbReference>
<dbReference type="GO" id="GO:0016788">
    <property type="term" value="F:hydrolase activity, acting on ester bonds"/>
    <property type="evidence" value="ECO:0007669"/>
    <property type="project" value="InterPro"/>
</dbReference>
<keyword evidence="2" id="KW-0378">Hydrolase</keyword>
<evidence type="ECO:0000313" key="4">
    <source>
        <dbReference type="EnsemblPlants" id="QL08p009489:mrna"/>
    </source>
</evidence>
<protein>
    <recommendedName>
        <fullName evidence="6">GDSL esterase/lipase</fullName>
    </recommendedName>
</protein>
<dbReference type="GO" id="GO:0016042">
    <property type="term" value="P:lipid catabolic process"/>
    <property type="evidence" value="ECO:0007669"/>
    <property type="project" value="UniProtKB-KW"/>
</dbReference>
<reference evidence="4 5" key="1">
    <citation type="journal article" date="2016" name="G3 (Bethesda)">
        <title>First Draft Assembly and Annotation of the Genome of a California Endemic Oak Quercus lobata Nee (Fagaceae).</title>
        <authorList>
            <person name="Sork V.L."/>
            <person name="Fitz-Gibbon S.T."/>
            <person name="Puiu D."/>
            <person name="Crepeau M."/>
            <person name="Gugger P.F."/>
            <person name="Sherman R."/>
            <person name="Stevens K."/>
            <person name="Langley C.H."/>
            <person name="Pellegrini M."/>
            <person name="Salzberg S.L."/>
        </authorList>
    </citation>
    <scope>NUCLEOTIDE SEQUENCE [LARGE SCALE GENOMIC DNA]</scope>
    <source>
        <strain evidence="4 5">cv. SW786</strain>
    </source>
</reference>
<dbReference type="Gramene" id="QL08p009489:mrna">
    <property type="protein sequence ID" value="QL08p009489:mrna"/>
    <property type="gene ID" value="QL08p009489"/>
</dbReference>
<dbReference type="InParanoid" id="A0A7N2MAZ7"/>
<keyword evidence="3" id="KW-0442">Lipid degradation</keyword>